<reference evidence="1 2" key="1">
    <citation type="submission" date="2017-06" db="EMBL/GenBank/DDBJ databases">
        <authorList>
            <person name="Kim H.J."/>
            <person name="Triplett B.A."/>
        </authorList>
    </citation>
    <scope>NUCLEOTIDE SEQUENCE [LARGE SCALE GENOMIC DNA]</scope>
    <source>
        <strain evidence="1 2">DSM 8800</strain>
    </source>
</reference>
<evidence type="ECO:0000313" key="2">
    <source>
        <dbReference type="Proteomes" id="UP000198397"/>
    </source>
</evidence>
<evidence type="ECO:0000313" key="1">
    <source>
        <dbReference type="EMBL" id="SNR63400.1"/>
    </source>
</evidence>
<gene>
    <name evidence="1" type="ORF">SAMN06264855_1251</name>
</gene>
<organism evidence="1 2">
    <name type="scientific">Halorubrum vacuolatum</name>
    <name type="common">Natronobacterium vacuolatum</name>
    <dbReference type="NCBI Taxonomy" id="63740"/>
    <lineage>
        <taxon>Archaea</taxon>
        <taxon>Methanobacteriati</taxon>
        <taxon>Methanobacteriota</taxon>
        <taxon>Stenosarchaea group</taxon>
        <taxon>Halobacteria</taxon>
        <taxon>Halobacteriales</taxon>
        <taxon>Haloferacaceae</taxon>
        <taxon>Halorubrum</taxon>
    </lineage>
</organism>
<evidence type="ECO:0008006" key="3">
    <source>
        <dbReference type="Google" id="ProtNLM"/>
    </source>
</evidence>
<dbReference type="Proteomes" id="UP000198397">
    <property type="component" value="Unassembled WGS sequence"/>
</dbReference>
<name>A0A238XXI3_HALVU</name>
<protein>
    <recommendedName>
        <fullName evidence="3">Diguanylate Cyclase and Two-component system sensory domain-containing protein</fullName>
    </recommendedName>
</protein>
<dbReference type="EMBL" id="FZNQ01000025">
    <property type="protein sequence ID" value="SNR63400.1"/>
    <property type="molecule type" value="Genomic_DNA"/>
</dbReference>
<dbReference type="OrthoDB" id="302327at2157"/>
<accession>A0A238XXI3</accession>
<proteinExistence type="predicted"/>
<dbReference type="AlphaFoldDB" id="A0A238XXI3"/>
<sequence length="167" mass="18982">MGILALQRGEDVNLRGYPESNRQKLLLITISRFIERTAWRAGSGTLRSSFQRLSRLSEEIGTQRVYERVPKAGVDTHVYGVADEYPTDLDVTVHAGETSDFTDTWFVVYRPEDGPRTVPDAESDFERGVNGGVALLAVETEPRLWQGYWTFDPERLERIDGYIRTAL</sequence>
<keyword evidence="2" id="KW-1185">Reference proteome</keyword>